<dbReference type="SUPFAM" id="SSF75011">
    <property type="entry name" value="3-carboxy-cis,cis-mucoante lactonizing enzyme"/>
    <property type="match status" value="1"/>
</dbReference>
<dbReference type="EMBL" id="JAERTY010000013">
    <property type="protein sequence ID" value="MBL1411196.1"/>
    <property type="molecule type" value="Genomic_DNA"/>
</dbReference>
<gene>
    <name evidence="1" type="ORF">JKG61_20740</name>
</gene>
<comment type="caution">
    <text evidence="1">The sequence shown here is derived from an EMBL/GenBank/DDBJ whole genome shotgun (WGS) entry which is preliminary data.</text>
</comment>
<dbReference type="Proteomes" id="UP000625283">
    <property type="component" value="Unassembled WGS sequence"/>
</dbReference>
<dbReference type="Pfam" id="PF20138">
    <property type="entry name" value="DUF6528"/>
    <property type="match status" value="1"/>
</dbReference>
<sequence length="336" mass="38328">MKLQDVFNTVLITVALFLGACKEEKLPLLDFSDPFGNSAENNHPVPELKDSKRPILITDESEYQVLIVDSLSGGIMWQWKATDHLNTAEAAWFRAMDEAKVVYNKEYVLFTASSGGAGLVRIADKKLMFYTNAGGGPHSAELLPDGNIVVALSSGNALNLYRVDANKPYVSNPIKRYNLTFGHNAVWDLKREILWTTDDQNLYTYRYDNSDPDNPDLIKTPDFYPVPDGQPHDLFPVYGQDKLFLTTTNAIWIFDINTQVFSKNEYSMTMIKSISNGPSDFGTLVIKPTNDYWTNRLTNIKGSSVFFREKYRMYKARWFIENSFSYPSDHPYRQSK</sequence>
<organism evidence="1 2">
    <name type="scientific">Sphingobacterium faecale</name>
    <dbReference type="NCBI Taxonomy" id="2803775"/>
    <lineage>
        <taxon>Bacteria</taxon>
        <taxon>Pseudomonadati</taxon>
        <taxon>Bacteroidota</taxon>
        <taxon>Sphingobacteriia</taxon>
        <taxon>Sphingobacteriales</taxon>
        <taxon>Sphingobacteriaceae</taxon>
        <taxon>Sphingobacterium</taxon>
    </lineage>
</organism>
<dbReference type="PROSITE" id="PS51257">
    <property type="entry name" value="PROKAR_LIPOPROTEIN"/>
    <property type="match status" value="1"/>
</dbReference>
<evidence type="ECO:0000313" key="2">
    <source>
        <dbReference type="Proteomes" id="UP000625283"/>
    </source>
</evidence>
<protein>
    <submittedName>
        <fullName evidence="1">Uncharacterized protein</fullName>
    </submittedName>
</protein>
<reference evidence="1 2" key="1">
    <citation type="submission" date="2021-01" db="EMBL/GenBank/DDBJ databases">
        <title>C459-1 draft genome sequence.</title>
        <authorList>
            <person name="Zhang X.-F."/>
        </authorList>
    </citation>
    <scope>NUCLEOTIDE SEQUENCE [LARGE SCALE GENOMIC DNA]</scope>
    <source>
        <strain evidence="2">C459-1</strain>
    </source>
</reference>
<accession>A0ABS1R917</accession>
<keyword evidence="2" id="KW-1185">Reference proteome</keyword>
<dbReference type="InterPro" id="IPR045383">
    <property type="entry name" value="DUF6528"/>
</dbReference>
<evidence type="ECO:0000313" key="1">
    <source>
        <dbReference type="EMBL" id="MBL1411196.1"/>
    </source>
</evidence>
<proteinExistence type="predicted"/>
<name>A0ABS1R917_9SPHI</name>
<dbReference type="RefSeq" id="WP_202104925.1">
    <property type="nucleotide sequence ID" value="NZ_JAERTY010000013.1"/>
</dbReference>